<protein>
    <submittedName>
        <fullName evidence="7">MipA/OmpV family protein</fullName>
    </submittedName>
</protein>
<comment type="subcellular location">
    <subcellularLocation>
        <location evidence="1">Cell outer membrane</location>
    </subcellularLocation>
</comment>
<evidence type="ECO:0000313" key="7">
    <source>
        <dbReference type="EMBL" id="KAB1081547.1"/>
    </source>
</evidence>
<gene>
    <name evidence="7" type="ORF">F6X53_00080</name>
</gene>
<comment type="caution">
    <text evidence="7">The sequence shown here is derived from an EMBL/GenBank/DDBJ whole genome shotgun (WGS) entry which is preliminary data.</text>
</comment>
<evidence type="ECO:0000256" key="3">
    <source>
        <dbReference type="ARBA" id="ARBA00022729"/>
    </source>
</evidence>
<keyword evidence="4" id="KW-0472">Membrane</keyword>
<evidence type="ECO:0000313" key="8">
    <source>
        <dbReference type="Proteomes" id="UP000474159"/>
    </source>
</evidence>
<dbReference type="EMBL" id="VZZK01000001">
    <property type="protein sequence ID" value="KAB1081547.1"/>
    <property type="molecule type" value="Genomic_DNA"/>
</dbReference>
<evidence type="ECO:0000256" key="5">
    <source>
        <dbReference type="ARBA" id="ARBA00023237"/>
    </source>
</evidence>
<comment type="similarity">
    <text evidence="2">Belongs to the MipA/OmpV family.</text>
</comment>
<dbReference type="RefSeq" id="WP_150995969.1">
    <property type="nucleotide sequence ID" value="NZ_BPQY01000581.1"/>
</dbReference>
<evidence type="ECO:0000256" key="6">
    <source>
        <dbReference type="SAM" id="SignalP"/>
    </source>
</evidence>
<organism evidence="7 8">
    <name type="scientific">Methylobacterium soli</name>
    <dbReference type="NCBI Taxonomy" id="553447"/>
    <lineage>
        <taxon>Bacteria</taxon>
        <taxon>Pseudomonadati</taxon>
        <taxon>Pseudomonadota</taxon>
        <taxon>Alphaproteobacteria</taxon>
        <taxon>Hyphomicrobiales</taxon>
        <taxon>Methylobacteriaceae</taxon>
        <taxon>Methylobacterium</taxon>
    </lineage>
</organism>
<evidence type="ECO:0000256" key="2">
    <source>
        <dbReference type="ARBA" id="ARBA00005722"/>
    </source>
</evidence>
<sequence length="287" mass="31031">MVSRHPLVCLPARLAGPALAAAILAGPAFAADLAIAPEVPVFEKLDRTLWIVTLTGNIQATPRSPGSDEYTALGYPGIGIREAGTPQRFSTPDDGVSFSVYDSERFRFGATARYVPGRYFADDRRHLFGLRDAGFAVEPGAFVEYYPVSWLRARGELRHGIFGHHGFVGSVGLDVIQPVGRFQVSLGPRFNFGDQAFARRYFGVTPIEALVNDRITAFTPGSYVTAGGLGALTYTFSEQWAATGYAGYNRILGATADSPLVRRGFGSPNQYVFGAKVDYSFTVPAPF</sequence>
<dbReference type="OrthoDB" id="5462484at2"/>
<proteinExistence type="inferred from homology"/>
<dbReference type="Pfam" id="PF06629">
    <property type="entry name" value="MipA"/>
    <property type="match status" value="1"/>
</dbReference>
<dbReference type="PANTHER" id="PTHR38776">
    <property type="entry name" value="MLTA-INTERACTING PROTEIN-RELATED"/>
    <property type="match status" value="1"/>
</dbReference>
<keyword evidence="5" id="KW-0998">Cell outer membrane</keyword>
<reference evidence="7 8" key="1">
    <citation type="submission" date="2019-09" db="EMBL/GenBank/DDBJ databases">
        <title>YIM 48816 draft genome.</title>
        <authorList>
            <person name="Jiang L."/>
        </authorList>
    </citation>
    <scope>NUCLEOTIDE SEQUENCE [LARGE SCALE GENOMIC DNA]</scope>
    <source>
        <strain evidence="7 8">YIM 48816</strain>
    </source>
</reference>
<dbReference type="AlphaFoldDB" id="A0A6L3T7U4"/>
<keyword evidence="3 6" id="KW-0732">Signal</keyword>
<feature type="signal peptide" evidence="6">
    <location>
        <begin position="1"/>
        <end position="30"/>
    </location>
</feature>
<keyword evidence="8" id="KW-1185">Reference proteome</keyword>
<dbReference type="InterPro" id="IPR010583">
    <property type="entry name" value="MipA"/>
</dbReference>
<dbReference type="GO" id="GO:0009279">
    <property type="term" value="C:cell outer membrane"/>
    <property type="evidence" value="ECO:0007669"/>
    <property type="project" value="UniProtKB-SubCell"/>
</dbReference>
<feature type="chain" id="PRO_5026839472" evidence="6">
    <location>
        <begin position="31"/>
        <end position="287"/>
    </location>
</feature>
<evidence type="ECO:0000256" key="4">
    <source>
        <dbReference type="ARBA" id="ARBA00023136"/>
    </source>
</evidence>
<evidence type="ECO:0000256" key="1">
    <source>
        <dbReference type="ARBA" id="ARBA00004442"/>
    </source>
</evidence>
<dbReference type="PANTHER" id="PTHR38776:SF1">
    <property type="entry name" value="MLTA-INTERACTING PROTEIN-RELATED"/>
    <property type="match status" value="1"/>
</dbReference>
<name>A0A6L3T7U4_9HYPH</name>
<accession>A0A6L3T7U4</accession>
<dbReference type="Proteomes" id="UP000474159">
    <property type="component" value="Unassembled WGS sequence"/>
</dbReference>